<feature type="domain" description="DUF4440" evidence="1">
    <location>
        <begin position="12"/>
        <end position="124"/>
    </location>
</feature>
<proteinExistence type="predicted"/>
<keyword evidence="3" id="KW-1185">Reference proteome</keyword>
<dbReference type="KEGG" id="pgin:FRZ67_15960"/>
<dbReference type="AlphaFoldDB" id="A0A5B8VDK7"/>
<evidence type="ECO:0000313" key="3">
    <source>
        <dbReference type="Proteomes" id="UP000321533"/>
    </source>
</evidence>
<dbReference type="InterPro" id="IPR032710">
    <property type="entry name" value="NTF2-like_dom_sf"/>
</dbReference>
<dbReference type="InterPro" id="IPR027843">
    <property type="entry name" value="DUF4440"/>
</dbReference>
<protein>
    <submittedName>
        <fullName evidence="2">SgcJ/EcaC family oxidoreductase</fullName>
    </submittedName>
</protein>
<dbReference type="Proteomes" id="UP000321533">
    <property type="component" value="Chromosome"/>
</dbReference>
<dbReference type="NCBIfam" id="TIGR02246">
    <property type="entry name" value="SgcJ/EcaC family oxidoreductase"/>
    <property type="match status" value="1"/>
</dbReference>
<accession>A0A5B8VDK7</accession>
<evidence type="ECO:0000259" key="1">
    <source>
        <dbReference type="Pfam" id="PF14534"/>
    </source>
</evidence>
<dbReference type="Pfam" id="PF14534">
    <property type="entry name" value="DUF4440"/>
    <property type="match status" value="1"/>
</dbReference>
<evidence type="ECO:0000313" key="2">
    <source>
        <dbReference type="EMBL" id="QEC68726.1"/>
    </source>
</evidence>
<dbReference type="SUPFAM" id="SSF54427">
    <property type="entry name" value="NTF2-like"/>
    <property type="match status" value="1"/>
</dbReference>
<dbReference type="OrthoDB" id="979496at2"/>
<organism evidence="2 3">
    <name type="scientific">Panacibacter ginsenosidivorans</name>
    <dbReference type="NCBI Taxonomy" id="1813871"/>
    <lineage>
        <taxon>Bacteria</taxon>
        <taxon>Pseudomonadati</taxon>
        <taxon>Bacteroidota</taxon>
        <taxon>Chitinophagia</taxon>
        <taxon>Chitinophagales</taxon>
        <taxon>Chitinophagaceae</taxon>
        <taxon>Panacibacter</taxon>
    </lineage>
</organism>
<dbReference type="EMBL" id="CP042435">
    <property type="protein sequence ID" value="QEC68726.1"/>
    <property type="molecule type" value="Genomic_DNA"/>
</dbReference>
<dbReference type="Gene3D" id="3.10.450.50">
    <property type="match status" value="1"/>
</dbReference>
<dbReference type="InterPro" id="IPR011944">
    <property type="entry name" value="Steroid_delta5-4_isomerase"/>
</dbReference>
<sequence>MTKKTGRTEQAINAVLERFTEAWNTHDAKAYANLFAVNADFTNVFGQTFHGRVAIEAQHAPIFATIFKDSRITSMKPTVRLIDQIFAAVDVTWTMSGAIDMIGNSWGDRKGLMNLVMKFDNDEWFILIMHNMDLPVISAN</sequence>
<reference evidence="2 3" key="1">
    <citation type="journal article" date="2016" name="Int. J. Syst. Evol. Microbiol.">
        <title>Panacibacter ginsenosidivorans gen. nov., sp. nov., with ginsenoside converting activity isolated from soil of a ginseng field.</title>
        <authorList>
            <person name="Siddiqi M.Z."/>
            <person name="Muhammad Shafi S."/>
            <person name="Choi K.D."/>
            <person name="Im W.T."/>
        </authorList>
    </citation>
    <scope>NUCLEOTIDE SEQUENCE [LARGE SCALE GENOMIC DNA]</scope>
    <source>
        <strain evidence="2 3">Gsoil1550</strain>
    </source>
</reference>
<name>A0A5B8VDK7_9BACT</name>
<dbReference type="RefSeq" id="WP_147191037.1">
    <property type="nucleotide sequence ID" value="NZ_CP042435.1"/>
</dbReference>
<gene>
    <name evidence="2" type="ORF">FRZ67_15960</name>
</gene>